<feature type="region of interest" description="Disordered" evidence="1">
    <location>
        <begin position="25"/>
        <end position="50"/>
    </location>
</feature>
<sequence>MGDHGKAIFSHHSYALNLYKHIKQSDNHTTSSHSKKHSGKETLSNPHQKHNVSILNTICHIKMVKTRGGATSGSSKKERVESTDTLIRSAGGSDKADRLVSRVYIDVGVDANRVHEKNVDGDKVFVPEIVAGSNEGINPSVKDTTDETSYKSSKTHSSVDPIMAEILAGMKATREEAVREEKRISLGRRGVDVEAADKPGEVVDVDELERMAKKRKAAKKAKAKAKRPSTDQAGGSVPKKRKGVVISQPKSLVRGDKIVPDDAADKSEEVDIAEILKI</sequence>
<protein>
    <submittedName>
        <fullName evidence="2">Uncharacterized protein</fullName>
    </submittedName>
</protein>
<accession>A0AAV3PRS3</accession>
<reference evidence="2 3" key="1">
    <citation type="submission" date="2024-01" db="EMBL/GenBank/DDBJ databases">
        <title>The complete chloroplast genome sequence of Lithospermum erythrorhizon: insights into the phylogenetic relationship among Boraginaceae species and the maternal lineages of purple gromwells.</title>
        <authorList>
            <person name="Okada T."/>
            <person name="Watanabe K."/>
        </authorList>
    </citation>
    <scope>NUCLEOTIDE SEQUENCE [LARGE SCALE GENOMIC DNA]</scope>
</reference>
<gene>
    <name evidence="2" type="ORF">LIER_11923</name>
</gene>
<feature type="region of interest" description="Disordered" evidence="1">
    <location>
        <begin position="136"/>
        <end position="156"/>
    </location>
</feature>
<organism evidence="2 3">
    <name type="scientific">Lithospermum erythrorhizon</name>
    <name type="common">Purple gromwell</name>
    <name type="synonym">Lithospermum officinale var. erythrorhizon</name>
    <dbReference type="NCBI Taxonomy" id="34254"/>
    <lineage>
        <taxon>Eukaryota</taxon>
        <taxon>Viridiplantae</taxon>
        <taxon>Streptophyta</taxon>
        <taxon>Embryophyta</taxon>
        <taxon>Tracheophyta</taxon>
        <taxon>Spermatophyta</taxon>
        <taxon>Magnoliopsida</taxon>
        <taxon>eudicotyledons</taxon>
        <taxon>Gunneridae</taxon>
        <taxon>Pentapetalae</taxon>
        <taxon>asterids</taxon>
        <taxon>lamiids</taxon>
        <taxon>Boraginales</taxon>
        <taxon>Boraginaceae</taxon>
        <taxon>Boraginoideae</taxon>
        <taxon>Lithospermeae</taxon>
        <taxon>Lithospermum</taxon>
    </lineage>
</organism>
<proteinExistence type="predicted"/>
<dbReference type="Proteomes" id="UP001454036">
    <property type="component" value="Unassembled WGS sequence"/>
</dbReference>
<evidence type="ECO:0000313" key="3">
    <source>
        <dbReference type="Proteomes" id="UP001454036"/>
    </source>
</evidence>
<feature type="region of interest" description="Disordered" evidence="1">
    <location>
        <begin position="214"/>
        <end position="246"/>
    </location>
</feature>
<dbReference type="AlphaFoldDB" id="A0AAV3PRS3"/>
<evidence type="ECO:0000256" key="1">
    <source>
        <dbReference type="SAM" id="MobiDB-lite"/>
    </source>
</evidence>
<evidence type="ECO:0000313" key="2">
    <source>
        <dbReference type="EMBL" id="GAA0153761.1"/>
    </source>
</evidence>
<name>A0AAV3PRS3_LITER</name>
<keyword evidence="3" id="KW-1185">Reference proteome</keyword>
<dbReference type="EMBL" id="BAABME010002248">
    <property type="protein sequence ID" value="GAA0153761.1"/>
    <property type="molecule type" value="Genomic_DNA"/>
</dbReference>
<feature type="compositionally biased region" description="Basic residues" evidence="1">
    <location>
        <begin position="214"/>
        <end position="227"/>
    </location>
</feature>
<comment type="caution">
    <text evidence="2">The sequence shown here is derived from an EMBL/GenBank/DDBJ whole genome shotgun (WGS) entry which is preliminary data.</text>
</comment>